<dbReference type="GeneTree" id="ENSGT00940000159001"/>
<keyword evidence="4" id="KW-1185">Reference proteome</keyword>
<reference evidence="3" key="1">
    <citation type="submission" date="2025-08" db="UniProtKB">
        <authorList>
            <consortium name="Ensembl"/>
        </authorList>
    </citation>
    <scope>IDENTIFICATION</scope>
</reference>
<evidence type="ECO:0000313" key="4">
    <source>
        <dbReference type="Proteomes" id="UP000694391"/>
    </source>
</evidence>
<name>A0A8C0JU34_CANLU</name>
<dbReference type="PANTHER" id="PTHR16505">
    <property type="entry name" value="PROTEIN LZIC"/>
    <property type="match status" value="1"/>
</dbReference>
<dbReference type="AlphaFoldDB" id="A0A8C0JU34"/>
<reference evidence="3" key="2">
    <citation type="submission" date="2025-09" db="UniProtKB">
        <authorList>
            <consortium name="Ensembl"/>
        </authorList>
    </citation>
    <scope>IDENTIFICATION</scope>
</reference>
<dbReference type="SUPFAM" id="SSF81730">
    <property type="entry name" value="beta-catenin-interacting protein ICAT"/>
    <property type="match status" value="1"/>
</dbReference>
<comment type="similarity">
    <text evidence="1">Belongs to the CTNNBIP1 family.</text>
</comment>
<dbReference type="GO" id="GO:0008013">
    <property type="term" value="F:beta-catenin binding"/>
    <property type="evidence" value="ECO:0007669"/>
    <property type="project" value="InterPro"/>
</dbReference>
<sequence>GLDSGSPGSRLYIQQKREMLTVLRTLGEKLTADEEGFLSANAGALLSQFEEVSIDLGSGNKVLALVSSEAEKKVTWCGNLACGAYSSCKWPFVS</sequence>
<evidence type="ECO:0000259" key="2">
    <source>
        <dbReference type="Pfam" id="PF06384"/>
    </source>
</evidence>
<dbReference type="Pfam" id="PF06384">
    <property type="entry name" value="ICAT"/>
    <property type="match status" value="1"/>
</dbReference>
<proteinExistence type="inferred from homology"/>
<dbReference type="Ensembl" id="ENSCAFT00020005280.1">
    <property type="protein sequence ID" value="ENSCAFP00020004562.1"/>
    <property type="gene ID" value="ENSCAFG00020003766.1"/>
</dbReference>
<dbReference type="InterPro" id="IPR040065">
    <property type="entry name" value="LZIC"/>
</dbReference>
<dbReference type="InterPro" id="IPR009428">
    <property type="entry name" value="ICAT_dom"/>
</dbReference>
<organism evidence="3 4">
    <name type="scientific">Canis lupus dingo</name>
    <name type="common">dingo</name>
    <dbReference type="NCBI Taxonomy" id="286419"/>
    <lineage>
        <taxon>Eukaryota</taxon>
        <taxon>Metazoa</taxon>
        <taxon>Chordata</taxon>
        <taxon>Craniata</taxon>
        <taxon>Vertebrata</taxon>
        <taxon>Euteleostomi</taxon>
        <taxon>Mammalia</taxon>
        <taxon>Eutheria</taxon>
        <taxon>Laurasiatheria</taxon>
        <taxon>Carnivora</taxon>
        <taxon>Caniformia</taxon>
        <taxon>Canidae</taxon>
        <taxon>Canis</taxon>
    </lineage>
</organism>
<dbReference type="Gene3D" id="1.10.10.490">
    <property type="entry name" value="Beta-catenin-interacting ICAT"/>
    <property type="match status" value="1"/>
</dbReference>
<protein>
    <recommendedName>
        <fullName evidence="2">Beta-catenin-interacting ICAT domain-containing protein</fullName>
    </recommendedName>
</protein>
<dbReference type="InterPro" id="IPR036911">
    <property type="entry name" value="ICAT_sf"/>
</dbReference>
<evidence type="ECO:0000256" key="1">
    <source>
        <dbReference type="ARBA" id="ARBA00006505"/>
    </source>
</evidence>
<dbReference type="Proteomes" id="UP000694391">
    <property type="component" value="Unplaced"/>
</dbReference>
<accession>A0A8C0JU34</accession>
<evidence type="ECO:0000313" key="3">
    <source>
        <dbReference type="Ensembl" id="ENSCAFP00020004562.1"/>
    </source>
</evidence>
<feature type="domain" description="Beta-catenin-interacting ICAT" evidence="2">
    <location>
        <begin position="9"/>
        <end position="72"/>
    </location>
</feature>
<dbReference type="PANTHER" id="PTHR16505:SF8">
    <property type="entry name" value="PROTEIN LZIC"/>
    <property type="match status" value="1"/>
</dbReference>